<protein>
    <submittedName>
        <fullName evidence="1">Uncharacterized protein</fullName>
    </submittedName>
</protein>
<reference evidence="1 2" key="1">
    <citation type="journal article" date="2019" name="Emerg. Microbes Infect.">
        <title>Comprehensive subspecies identification of 175 nontuberculous mycobacteria species based on 7547 genomic profiles.</title>
        <authorList>
            <person name="Matsumoto Y."/>
            <person name="Kinjo T."/>
            <person name="Motooka D."/>
            <person name="Nabeya D."/>
            <person name="Jung N."/>
            <person name="Uechi K."/>
            <person name="Horii T."/>
            <person name="Iida T."/>
            <person name="Fujita J."/>
            <person name="Nakamura S."/>
        </authorList>
    </citation>
    <scope>NUCLEOTIDE SEQUENCE [LARGE SCALE GENOMIC DNA]</scope>
    <source>
        <strain evidence="1 2">JCM 30996</strain>
    </source>
</reference>
<accession>A0A7I9ZHU8</accession>
<dbReference type="Proteomes" id="UP000465304">
    <property type="component" value="Unassembled WGS sequence"/>
</dbReference>
<gene>
    <name evidence="1" type="ORF">MHIP_10880</name>
</gene>
<sequence>MDEMLEKARIASDVSAAGLDRVTMNWLDVPWDDLFRDAKHVSVFISYGSSWRKVHWPKLQEFAKGERNSLRLFLPDPTDEPTMRVLAQRFDYTLEKIRANVIETAEEIAKLGIAYPADIRVYYRVGDPTYTCYRFDEKVLVTLYSHKRERGDVPTVLVKRGTFRDFFVQDLEAIERQSSPVALADLVGGGK</sequence>
<organism evidence="1 2">
    <name type="scientific">Mycolicibacterium hippocampi</name>
    <dbReference type="NCBI Taxonomy" id="659824"/>
    <lineage>
        <taxon>Bacteria</taxon>
        <taxon>Bacillati</taxon>
        <taxon>Actinomycetota</taxon>
        <taxon>Actinomycetes</taxon>
        <taxon>Mycobacteriales</taxon>
        <taxon>Mycobacteriaceae</taxon>
        <taxon>Mycolicibacterium</taxon>
    </lineage>
</organism>
<name>A0A7I9ZHU8_9MYCO</name>
<proteinExistence type="predicted"/>
<dbReference type="AlphaFoldDB" id="A0A7I9ZHU8"/>
<comment type="caution">
    <text evidence="1">The sequence shown here is derived from an EMBL/GenBank/DDBJ whole genome shotgun (WGS) entry which is preliminary data.</text>
</comment>
<keyword evidence="2" id="KW-1185">Reference proteome</keyword>
<dbReference type="EMBL" id="BLLB01000002">
    <property type="protein sequence ID" value="GFH00605.1"/>
    <property type="molecule type" value="Genomic_DNA"/>
</dbReference>
<evidence type="ECO:0000313" key="2">
    <source>
        <dbReference type="Proteomes" id="UP000465304"/>
    </source>
</evidence>
<evidence type="ECO:0000313" key="1">
    <source>
        <dbReference type="EMBL" id="GFH00605.1"/>
    </source>
</evidence>